<dbReference type="AlphaFoldDB" id="A0A0A1U1W5"/>
<reference evidence="1 2" key="1">
    <citation type="submission" date="2012-10" db="EMBL/GenBank/DDBJ databases">
        <authorList>
            <person name="Zafar N."/>
            <person name="Inman J."/>
            <person name="Hall N."/>
            <person name="Lorenzi H."/>
            <person name="Caler E."/>
        </authorList>
    </citation>
    <scope>NUCLEOTIDE SEQUENCE [LARGE SCALE GENOMIC DNA]</scope>
    <source>
        <strain evidence="1 2">IP1</strain>
    </source>
</reference>
<dbReference type="Proteomes" id="UP000014680">
    <property type="component" value="Unassembled WGS sequence"/>
</dbReference>
<gene>
    <name evidence="1" type="ORF">EIN_465530</name>
</gene>
<accession>A0A0A1U1W5</accession>
<dbReference type="VEuPathDB" id="AmoebaDB:EIN_465530"/>
<name>A0A0A1U1W5_ENTIV</name>
<evidence type="ECO:0000313" key="2">
    <source>
        <dbReference type="Proteomes" id="UP000014680"/>
    </source>
</evidence>
<dbReference type="EMBL" id="KB207056">
    <property type="protein sequence ID" value="ELP85525.1"/>
    <property type="molecule type" value="Genomic_DNA"/>
</dbReference>
<protein>
    <submittedName>
        <fullName evidence="1">Uncharacterized protein</fullName>
    </submittedName>
</protein>
<organism evidence="1 2">
    <name type="scientific">Entamoeba invadens IP1</name>
    <dbReference type="NCBI Taxonomy" id="370355"/>
    <lineage>
        <taxon>Eukaryota</taxon>
        <taxon>Amoebozoa</taxon>
        <taxon>Evosea</taxon>
        <taxon>Archamoebae</taxon>
        <taxon>Mastigamoebida</taxon>
        <taxon>Entamoebidae</taxon>
        <taxon>Entamoeba</taxon>
    </lineage>
</organism>
<dbReference type="GeneID" id="14884498"/>
<proteinExistence type="predicted"/>
<evidence type="ECO:0000313" key="1">
    <source>
        <dbReference type="EMBL" id="ELP85525.1"/>
    </source>
</evidence>
<feature type="non-terminal residue" evidence="1">
    <location>
        <position position="1"/>
    </location>
</feature>
<sequence>IKNAADTKIIERTPYTQEDVLYSGRMSLNHKGRPSAYIPVLRPHVRPFSLD</sequence>
<keyword evidence="2" id="KW-1185">Reference proteome</keyword>
<dbReference type="RefSeq" id="XP_004184871.1">
    <property type="nucleotide sequence ID" value="XM_004184823.1"/>
</dbReference>
<dbReference type="KEGG" id="eiv:EIN_465530"/>